<evidence type="ECO:0000259" key="1">
    <source>
        <dbReference type="Pfam" id="PF13613"/>
    </source>
</evidence>
<organism evidence="2 3">
    <name type="scientific">Diabrotica virgifera virgifera</name>
    <name type="common">western corn rootworm</name>
    <dbReference type="NCBI Taxonomy" id="50390"/>
    <lineage>
        <taxon>Eukaryota</taxon>
        <taxon>Metazoa</taxon>
        <taxon>Ecdysozoa</taxon>
        <taxon>Arthropoda</taxon>
        <taxon>Hexapoda</taxon>
        <taxon>Insecta</taxon>
        <taxon>Pterygota</taxon>
        <taxon>Neoptera</taxon>
        <taxon>Endopterygota</taxon>
        <taxon>Coleoptera</taxon>
        <taxon>Polyphaga</taxon>
        <taxon>Cucujiformia</taxon>
        <taxon>Chrysomeloidea</taxon>
        <taxon>Chrysomelidae</taxon>
        <taxon>Galerucinae</taxon>
        <taxon>Diabroticina</taxon>
        <taxon>Diabroticites</taxon>
        <taxon>Diabrotica</taxon>
    </lineage>
</organism>
<dbReference type="EnsemblMetazoa" id="XM_050656964.1">
    <property type="protein sequence ID" value="XP_050512921.1"/>
    <property type="gene ID" value="LOC126888608"/>
</dbReference>
<sequence>MHFFPPDKNLQDRWAQELKIGKSVSSAAAGKKKLLKKGVVPSQCLPTGKHERKINEELANARLMRNKTRELLRTQLKREVVLEANPDDVIQITELSAAGTSNAAGKSKDESNMEELDINMEVELKCDKETQADIFQLFPKFTILDHLFTSEKKILTCMGVTVDIFEAIIKSIEIILPHFPGINSSKLRTKVSLTLTKLKLNNTFLSLGLFFGVSRVTASNYFYETIQLMSFALKPAIYFPTIEKNKENMPKCFNSYKSVRFVLDATEVAVQKLNCLKCRVRTYSHYKKTHTVKFVVCTCGFNLLCKCCIWGTSF</sequence>
<dbReference type="Proteomes" id="UP001652700">
    <property type="component" value="Unplaced"/>
</dbReference>
<accession>A0ABM5KRV4</accession>
<dbReference type="InterPro" id="IPR027805">
    <property type="entry name" value="Transposase_HTH_dom"/>
</dbReference>
<dbReference type="RefSeq" id="XP_050512921.1">
    <property type="nucleotide sequence ID" value="XM_050656964.1"/>
</dbReference>
<evidence type="ECO:0000313" key="3">
    <source>
        <dbReference type="Proteomes" id="UP001652700"/>
    </source>
</evidence>
<proteinExistence type="predicted"/>
<keyword evidence="3" id="KW-1185">Reference proteome</keyword>
<feature type="domain" description="Transposase Helix-turn-helix" evidence="1">
    <location>
        <begin position="190"/>
        <end position="234"/>
    </location>
</feature>
<reference evidence="2" key="1">
    <citation type="submission" date="2025-05" db="UniProtKB">
        <authorList>
            <consortium name="EnsemblMetazoa"/>
        </authorList>
    </citation>
    <scope>IDENTIFICATION</scope>
</reference>
<name>A0ABM5KRV4_DIAVI</name>
<dbReference type="PANTHER" id="PTHR23080:SF141">
    <property type="entry name" value="TRANSPOSASE HELIX-TURN-HELIX DOMAIN-CONTAINING PROTEIN"/>
    <property type="match status" value="1"/>
</dbReference>
<evidence type="ECO:0000313" key="2">
    <source>
        <dbReference type="EnsemblMetazoa" id="XP_050512921.1"/>
    </source>
</evidence>
<dbReference type="GeneID" id="126888608"/>
<protein>
    <recommendedName>
        <fullName evidence="1">Transposase Helix-turn-helix domain-containing protein</fullName>
    </recommendedName>
</protein>
<dbReference type="PANTHER" id="PTHR23080">
    <property type="entry name" value="THAP DOMAIN PROTEIN"/>
    <property type="match status" value="1"/>
</dbReference>
<dbReference type="Pfam" id="PF13613">
    <property type="entry name" value="HTH_Tnp_4"/>
    <property type="match status" value="1"/>
</dbReference>